<dbReference type="Proteomes" id="UP000429607">
    <property type="component" value="Unassembled WGS sequence"/>
</dbReference>
<feature type="compositionally biased region" description="Acidic residues" evidence="2">
    <location>
        <begin position="798"/>
        <end position="813"/>
    </location>
</feature>
<dbReference type="Pfam" id="PF03914">
    <property type="entry name" value="CBF"/>
    <property type="match status" value="1"/>
</dbReference>
<feature type="region of interest" description="Disordered" evidence="2">
    <location>
        <begin position="575"/>
        <end position="602"/>
    </location>
</feature>
<evidence type="ECO:0000313" key="9">
    <source>
        <dbReference type="Proteomes" id="UP000435112"/>
    </source>
</evidence>
<dbReference type="OrthoDB" id="28947at2759"/>
<evidence type="ECO:0000256" key="1">
    <source>
        <dbReference type="ARBA" id="ARBA00007797"/>
    </source>
</evidence>
<proteinExistence type="inferred from homology"/>
<dbReference type="EMBL" id="QXFV01000222">
    <property type="protein sequence ID" value="KAE9045102.1"/>
    <property type="molecule type" value="Genomic_DNA"/>
</dbReference>
<feature type="compositionally biased region" description="Basic residues" evidence="2">
    <location>
        <begin position="960"/>
        <end position="970"/>
    </location>
</feature>
<evidence type="ECO:0000313" key="4">
    <source>
        <dbReference type="EMBL" id="KAE9039479.1"/>
    </source>
</evidence>
<keyword evidence="8" id="KW-1185">Reference proteome</keyword>
<organism evidence="6 8">
    <name type="scientific">Phytophthora rubi</name>
    <dbReference type="NCBI Taxonomy" id="129364"/>
    <lineage>
        <taxon>Eukaryota</taxon>
        <taxon>Sar</taxon>
        <taxon>Stramenopiles</taxon>
        <taxon>Oomycota</taxon>
        <taxon>Peronosporomycetes</taxon>
        <taxon>Peronosporales</taxon>
        <taxon>Peronosporaceae</taxon>
        <taxon>Phytophthora</taxon>
    </lineage>
</organism>
<comment type="similarity">
    <text evidence="1">Belongs to the CBF/MAK21 family.</text>
</comment>
<evidence type="ECO:0000313" key="5">
    <source>
        <dbReference type="EMBL" id="KAE9045102.1"/>
    </source>
</evidence>
<feature type="region of interest" description="Disordered" evidence="2">
    <location>
        <begin position="950"/>
        <end position="970"/>
    </location>
</feature>
<dbReference type="PANTHER" id="PTHR12048:SF0">
    <property type="entry name" value="CCAAT_ENHANCER-BINDING PROTEIN ZETA"/>
    <property type="match status" value="1"/>
</dbReference>
<gene>
    <name evidence="5" type="ORF">PR001_g5099</name>
    <name evidence="4" type="ORF">PR002_g5484</name>
    <name evidence="6" type="ORF">PR003_g2177</name>
</gene>
<feature type="compositionally biased region" description="Basic and acidic residues" evidence="2">
    <location>
        <begin position="369"/>
        <end position="382"/>
    </location>
</feature>
<dbReference type="InterPro" id="IPR016024">
    <property type="entry name" value="ARM-type_fold"/>
</dbReference>
<comment type="caution">
    <text evidence="6">The sequence shown here is derived from an EMBL/GenBank/DDBJ whole genome shotgun (WGS) entry which is preliminary data.</text>
</comment>
<evidence type="ECO:0000256" key="2">
    <source>
        <dbReference type="SAM" id="MobiDB-lite"/>
    </source>
</evidence>
<sequence>MAKEGKKSAAPAAARGASKQDKKHAAGKKTSVANSARKNQSKKVSDGGEKNPQSLNSGNLSQLVTLVAEQGVAWYDAEPKLKPRLKHKSEAEPLKAADELVLKLKKQAQQLLEAEVARFDAHKSGKMSSDDKYLATMMKSGTLSDRVAALTLTSQASPLHSLHRLGQLITMASKKARRESLMAVDSLKDLFLNNLLPDEAKLRFFHQHPLQAAQDSPAHLVLWFFEHCLKAAYVQLTAVLASGMDDAVDSHKRACLRAANALLRAKPEQEAVLLAMLVNKLGDPDRKIAAYLHRMLQDLLREHPAMKRVVVDEVERLLTRPKVSDRAKYNAVLFLNQIYLEGDGVDADLAGHLISVYFGLFSKEVHRHDEMKEKSKKNAKDTKKGKKKKSAAPTSDEAMDRKLLSALLVGVNRAFPYANATSANFSQEIDSLFQVVHRAHHSTSVQALMLLFQVMSSTNSVSDRFYSALYGKLIDPKVRETSKHTLFLNLIFRAIKADVSPARAGAFTKRLLQLASVMPPAFACAVLFLLSELLKVKPQLRTLLDQPEAGSASGNAADDEHFEDAKTDEETAAFELEKEESDDDEDDTTEDAGSSKLNDGLTDAERSAKVLAQMFGQPEKESKKSKEAAVVSFDDEVAAKITSKKKAGADKEEGGYDASKRNPLFAGAETSCAWEIQMLAHHYHPSVQSFTRQLLDNKDTGIQYSGDPLVDFTMHAFFEKFVNKKPRHKVTEASGNNGAKAKNWTFAPINSEALLQENEANVDASDQFFYKFFKERASRDAENPRRKKTTKNDRDGDALSDVEDGDEDDEEIDAYAQELAEGIMKDGNHDDEDPDMADWSDSDGEEEPTLEGEDEDMEEAAAMAGDDDEDAGGEEEQEDDDNEDDEGDDEDAFDFSVMGGMDDDDDVLQEELQALEAKRKKQTPPKAGDKRKSLFASADDYDQIVKEAMAKQAEGDKQVRGKKSKKPRRS</sequence>
<feature type="domain" description="CCAAT-binding factor" evidence="3">
    <location>
        <begin position="444"/>
        <end position="690"/>
    </location>
</feature>
<reference evidence="6 8" key="1">
    <citation type="submission" date="2018-08" db="EMBL/GenBank/DDBJ databases">
        <title>Genomic investigation of the strawberry pathogen Phytophthora fragariae indicates pathogenicity is determined by transcriptional variation in three key races.</title>
        <authorList>
            <person name="Adams T.M."/>
            <person name="Armitage A.D."/>
            <person name="Sobczyk M.K."/>
            <person name="Bates H.J."/>
            <person name="Dunwell J.M."/>
            <person name="Nellist C.F."/>
            <person name="Harrison R.J."/>
        </authorList>
    </citation>
    <scope>NUCLEOTIDE SEQUENCE [LARGE SCALE GENOMIC DNA]</scope>
    <source>
        <strain evidence="5 7">SCRP249</strain>
        <strain evidence="4 9">SCRP324</strain>
        <strain evidence="6 8">SCRP333</strain>
    </source>
</reference>
<feature type="compositionally biased region" description="Basic and acidic residues" evidence="2">
    <location>
        <begin position="950"/>
        <end position="959"/>
    </location>
</feature>
<dbReference type="PANTHER" id="PTHR12048">
    <property type="entry name" value="CCAAT-BINDING FACTOR-RELATED"/>
    <property type="match status" value="1"/>
</dbReference>
<dbReference type="InterPro" id="IPR040155">
    <property type="entry name" value="CEBPZ/Mak21-like"/>
</dbReference>
<dbReference type="Proteomes" id="UP000435112">
    <property type="component" value="Unassembled WGS sequence"/>
</dbReference>
<dbReference type="EMBL" id="QXFU01000233">
    <property type="protein sequence ID" value="KAE9039479.1"/>
    <property type="molecule type" value="Genomic_DNA"/>
</dbReference>
<evidence type="ECO:0000313" key="7">
    <source>
        <dbReference type="Proteomes" id="UP000429607"/>
    </source>
</evidence>
<dbReference type="SUPFAM" id="SSF48371">
    <property type="entry name" value="ARM repeat"/>
    <property type="match status" value="1"/>
</dbReference>
<feature type="region of interest" description="Disordered" evidence="2">
    <location>
        <begin position="369"/>
        <end position="397"/>
    </location>
</feature>
<evidence type="ECO:0000259" key="3">
    <source>
        <dbReference type="Pfam" id="PF03914"/>
    </source>
</evidence>
<accession>A0A6A4G492</accession>
<feature type="region of interest" description="Disordered" evidence="2">
    <location>
        <begin position="1"/>
        <end position="57"/>
    </location>
</feature>
<dbReference type="EMBL" id="QXFT01000066">
    <property type="protein sequence ID" value="KAE9356749.1"/>
    <property type="molecule type" value="Genomic_DNA"/>
</dbReference>
<dbReference type="GO" id="GO:0005634">
    <property type="term" value="C:nucleus"/>
    <property type="evidence" value="ECO:0007669"/>
    <property type="project" value="UniProtKB-ARBA"/>
</dbReference>
<dbReference type="AlphaFoldDB" id="A0A6A4G492"/>
<feature type="compositionally biased region" description="Acidic residues" evidence="2">
    <location>
        <begin position="829"/>
        <end position="893"/>
    </location>
</feature>
<protein>
    <submittedName>
        <fullName evidence="6">CCAAT/enhancer-binding protein zeta</fullName>
    </submittedName>
</protein>
<feature type="region of interest" description="Disordered" evidence="2">
    <location>
        <begin position="780"/>
        <end position="935"/>
    </location>
</feature>
<evidence type="ECO:0000313" key="6">
    <source>
        <dbReference type="EMBL" id="KAE9356749.1"/>
    </source>
</evidence>
<feature type="compositionally biased region" description="Low complexity" evidence="2">
    <location>
        <begin position="8"/>
        <end position="17"/>
    </location>
</feature>
<dbReference type="Proteomes" id="UP000434957">
    <property type="component" value="Unassembled WGS sequence"/>
</dbReference>
<feature type="compositionally biased region" description="Basic and acidic residues" evidence="2">
    <location>
        <begin position="780"/>
        <end position="797"/>
    </location>
</feature>
<feature type="compositionally biased region" description="Acidic residues" evidence="2">
    <location>
        <begin position="575"/>
        <end position="590"/>
    </location>
</feature>
<name>A0A6A4G492_9STRA</name>
<dbReference type="InterPro" id="IPR005612">
    <property type="entry name" value="CCAAT-binding_factor"/>
</dbReference>
<evidence type="ECO:0000313" key="8">
    <source>
        <dbReference type="Proteomes" id="UP000434957"/>
    </source>
</evidence>